<dbReference type="EMBL" id="JAZHRV010000001">
    <property type="protein sequence ID" value="MEH2553224.1"/>
    <property type="molecule type" value="Genomic_DNA"/>
</dbReference>
<accession>A0ABU8B4T3</accession>
<dbReference type="SUPFAM" id="SSF50475">
    <property type="entry name" value="FMN-binding split barrel"/>
    <property type="match status" value="1"/>
</dbReference>
<dbReference type="Gene3D" id="2.30.110.10">
    <property type="entry name" value="Electron Transport, Fmn-binding Protein, Chain A"/>
    <property type="match status" value="1"/>
</dbReference>
<dbReference type="Pfam" id="PF01613">
    <property type="entry name" value="Flavin_Reduct"/>
    <property type="match status" value="1"/>
</dbReference>
<dbReference type="PANTHER" id="PTHR30466:SF1">
    <property type="entry name" value="FMN REDUCTASE (NADH) RUTF"/>
    <property type="match status" value="1"/>
</dbReference>
<dbReference type="Proteomes" id="UP001364224">
    <property type="component" value="Unassembled WGS sequence"/>
</dbReference>
<feature type="domain" description="Flavin reductase like" evidence="2">
    <location>
        <begin position="18"/>
        <end position="164"/>
    </location>
</feature>
<keyword evidence="1" id="KW-0560">Oxidoreductase</keyword>
<name>A0ABU8B4T3_9BRAD</name>
<dbReference type="SMART" id="SM00903">
    <property type="entry name" value="Flavin_Reduct"/>
    <property type="match status" value="1"/>
</dbReference>
<evidence type="ECO:0000256" key="1">
    <source>
        <dbReference type="ARBA" id="ARBA00023002"/>
    </source>
</evidence>
<gene>
    <name evidence="3" type="ORF">V1286_000753</name>
</gene>
<comment type="caution">
    <text evidence="3">The sequence shown here is derived from an EMBL/GenBank/DDBJ whole genome shotgun (WGS) entry which is preliminary data.</text>
</comment>
<keyword evidence="4" id="KW-1185">Reference proteome</keyword>
<dbReference type="InterPro" id="IPR012349">
    <property type="entry name" value="Split_barrel_FMN-bd"/>
</dbReference>
<reference evidence="3 4" key="1">
    <citation type="submission" date="2024-02" db="EMBL/GenBank/DDBJ databases">
        <title>Adaptive strategies in a cosmopolitan and abundant soil bacterium.</title>
        <authorList>
            <person name="Carini P."/>
        </authorList>
    </citation>
    <scope>NUCLEOTIDE SEQUENCE [LARGE SCALE GENOMIC DNA]</scope>
    <source>
        <strain evidence="3 4">AZCC 1608</strain>
    </source>
</reference>
<protein>
    <submittedName>
        <fullName evidence="3">Flavin reductase (DIM6/NTAB) family NADH-FMN oxidoreductase RutF</fullName>
    </submittedName>
</protein>
<dbReference type="RefSeq" id="WP_334477655.1">
    <property type="nucleotide sequence ID" value="NZ_JAZHRV010000001.1"/>
</dbReference>
<organism evidence="3 4">
    <name type="scientific">Bradyrhizobium algeriense</name>
    <dbReference type="NCBI Taxonomy" id="634784"/>
    <lineage>
        <taxon>Bacteria</taxon>
        <taxon>Pseudomonadati</taxon>
        <taxon>Pseudomonadota</taxon>
        <taxon>Alphaproteobacteria</taxon>
        <taxon>Hyphomicrobiales</taxon>
        <taxon>Nitrobacteraceae</taxon>
        <taxon>Bradyrhizobium</taxon>
    </lineage>
</organism>
<proteinExistence type="predicted"/>
<dbReference type="InterPro" id="IPR050268">
    <property type="entry name" value="NADH-dep_flavin_reductase"/>
</dbReference>
<dbReference type="InterPro" id="IPR002563">
    <property type="entry name" value="Flavin_Rdtase-like_dom"/>
</dbReference>
<evidence type="ECO:0000313" key="3">
    <source>
        <dbReference type="EMBL" id="MEH2553224.1"/>
    </source>
</evidence>
<dbReference type="PANTHER" id="PTHR30466">
    <property type="entry name" value="FLAVIN REDUCTASE"/>
    <property type="match status" value="1"/>
</dbReference>
<evidence type="ECO:0000259" key="2">
    <source>
        <dbReference type="SMART" id="SM00903"/>
    </source>
</evidence>
<sequence length="167" mass="17786">MSTAALPLVEVDTFRDAMRMTASGVAVVTTDGEAGRAGITVSSLCSLSMEPPSVVFSVHRDNRGLEKLLANGVFVANVLSDAQERVASSFAGLIPELRDNRFLAGDWSELLTGAPALDGALCNFDCRVASVFDFGSHRIVAGEVLNVRNQAALPLIFSDRTFRRLAA</sequence>
<evidence type="ECO:0000313" key="4">
    <source>
        <dbReference type="Proteomes" id="UP001364224"/>
    </source>
</evidence>